<accession>A0A8T0R780</accession>
<comment type="caution">
    <text evidence="2">The sequence shown here is derived from an EMBL/GenBank/DDBJ whole genome shotgun (WGS) entry which is preliminary data.</text>
</comment>
<dbReference type="Proteomes" id="UP000823388">
    <property type="component" value="Chromosome 6K"/>
</dbReference>
<organism evidence="2 3">
    <name type="scientific">Panicum virgatum</name>
    <name type="common">Blackwell switchgrass</name>
    <dbReference type="NCBI Taxonomy" id="38727"/>
    <lineage>
        <taxon>Eukaryota</taxon>
        <taxon>Viridiplantae</taxon>
        <taxon>Streptophyta</taxon>
        <taxon>Embryophyta</taxon>
        <taxon>Tracheophyta</taxon>
        <taxon>Spermatophyta</taxon>
        <taxon>Magnoliopsida</taxon>
        <taxon>Liliopsida</taxon>
        <taxon>Poales</taxon>
        <taxon>Poaceae</taxon>
        <taxon>PACMAD clade</taxon>
        <taxon>Panicoideae</taxon>
        <taxon>Panicodae</taxon>
        <taxon>Paniceae</taxon>
        <taxon>Panicinae</taxon>
        <taxon>Panicum</taxon>
        <taxon>Panicum sect. Hiantes</taxon>
    </lineage>
</organism>
<protein>
    <submittedName>
        <fullName evidence="2">Uncharacterized protein</fullName>
    </submittedName>
</protein>
<evidence type="ECO:0000313" key="2">
    <source>
        <dbReference type="EMBL" id="KAG2580945.1"/>
    </source>
</evidence>
<dbReference type="AlphaFoldDB" id="A0A8T0R780"/>
<dbReference type="EMBL" id="CM029047">
    <property type="protein sequence ID" value="KAG2580945.1"/>
    <property type="molecule type" value="Genomic_DNA"/>
</dbReference>
<reference evidence="2" key="1">
    <citation type="submission" date="2020-05" db="EMBL/GenBank/DDBJ databases">
        <title>WGS assembly of Panicum virgatum.</title>
        <authorList>
            <person name="Lovell J.T."/>
            <person name="Jenkins J."/>
            <person name="Shu S."/>
            <person name="Juenger T.E."/>
            <person name="Schmutz J."/>
        </authorList>
    </citation>
    <scope>NUCLEOTIDE SEQUENCE</scope>
    <source>
        <strain evidence="2">AP13</strain>
    </source>
</reference>
<feature type="region of interest" description="Disordered" evidence="1">
    <location>
        <begin position="149"/>
        <end position="203"/>
    </location>
</feature>
<gene>
    <name evidence="2" type="ORF">PVAP13_6KG007176</name>
</gene>
<evidence type="ECO:0000313" key="3">
    <source>
        <dbReference type="Proteomes" id="UP000823388"/>
    </source>
</evidence>
<keyword evidence="3" id="KW-1185">Reference proteome</keyword>
<sequence length="203" mass="21445">MSEAARVDVKHLLQVRGAGCPHILAPLLHWSGLPELPLPPQTLTGSALVGASGVTRAARITSNTLSARAPASSRPSPARCTCTRRAGACTAAPAPAPLRSPAPARCSVRPEKVCRSGRMPHATIFSRRSMASSAPRHFAIVCSSDEQSSARWGRRWTQPPGPEHPGRRVGLVNEPHGGQREKDAVGPHLGEQALHQLDVDGGE</sequence>
<name>A0A8T0R780_PANVG</name>
<evidence type="ECO:0000256" key="1">
    <source>
        <dbReference type="SAM" id="MobiDB-lite"/>
    </source>
</evidence>
<proteinExistence type="predicted"/>